<accession>M7ZFG0</accession>
<organism evidence="2">
    <name type="scientific">Triticum urartu</name>
    <name type="common">Red wild einkorn</name>
    <name type="synonym">Crithodium urartu</name>
    <dbReference type="NCBI Taxonomy" id="4572"/>
    <lineage>
        <taxon>Eukaryota</taxon>
        <taxon>Viridiplantae</taxon>
        <taxon>Streptophyta</taxon>
        <taxon>Embryophyta</taxon>
        <taxon>Tracheophyta</taxon>
        <taxon>Spermatophyta</taxon>
        <taxon>Magnoliopsida</taxon>
        <taxon>Liliopsida</taxon>
        <taxon>Poales</taxon>
        <taxon>Poaceae</taxon>
        <taxon>BOP clade</taxon>
        <taxon>Pooideae</taxon>
        <taxon>Triticodae</taxon>
        <taxon>Triticeae</taxon>
        <taxon>Triticinae</taxon>
        <taxon>Triticum</taxon>
    </lineage>
</organism>
<comment type="similarity">
    <text evidence="1">Belongs to the RMD1/sif2 family.</text>
</comment>
<dbReference type="InterPro" id="IPR051624">
    <property type="entry name" value="RMD1/Sad1-interacting"/>
</dbReference>
<dbReference type="eggNOG" id="KOG2861">
    <property type="taxonomic scope" value="Eukaryota"/>
</dbReference>
<evidence type="ECO:0000313" key="2">
    <source>
        <dbReference type="EMBL" id="EMS58376.1"/>
    </source>
</evidence>
<evidence type="ECO:0000256" key="1">
    <source>
        <dbReference type="ARBA" id="ARBA00008306"/>
    </source>
</evidence>
<dbReference type="EMBL" id="KD134066">
    <property type="protein sequence ID" value="EMS58376.1"/>
    <property type="molecule type" value="Genomic_DNA"/>
</dbReference>
<sequence>MMIPPSSRVPEQGLGWFLVATEACGGGTPDLGSVLEVWGYIRGVGVENKSGEYTRGPQGWRARPGRYSAASTLVALLAQLFCFGGFFWSKNNLREVSVAATAAHDARDSGLGSSAYWAWIRAAAEAAPAPAPPQEEEEEGLSRYIPVKAYFLSTSIDLKSLQAEHGSDVVPPSTRSLNYIALRYSEFPPEIMSIGVKDNRFCYRYVVVFQYGSAVLFNIADHEAEHYLDMIRNHASGWLPEMRKDDYAVVEKPFLTTWMKGGLDYIVLKYLDTDGIRIISSVLGQSIALDHYIRQVDDMVEEFTEINRIMEKTGDFTMKRKKLFQLVGKANSNLADVIIRLGLFDRSEIAWKNANYAQILEYLREEYELNQRFGSLDFKLKFVEHNVHFLQEVLQNRRSNFLEWGVIILLAIEIVISLYEIIKDSSMMS</sequence>
<dbReference type="AlphaFoldDB" id="M7ZFG0"/>
<reference evidence="2" key="1">
    <citation type="journal article" date="2013" name="Nature">
        <title>Draft genome of the wheat A-genome progenitor Triticum urartu.</title>
        <authorList>
            <person name="Ling H.Q."/>
            <person name="Zhao S."/>
            <person name="Liu D."/>
            <person name="Wang J."/>
            <person name="Sun H."/>
            <person name="Zhang C."/>
            <person name="Fan H."/>
            <person name="Li D."/>
            <person name="Dong L."/>
            <person name="Tao Y."/>
            <person name="Gao C."/>
            <person name="Wu H."/>
            <person name="Li Y."/>
            <person name="Cui Y."/>
            <person name="Guo X."/>
            <person name="Zheng S."/>
            <person name="Wang B."/>
            <person name="Yu K."/>
            <person name="Liang Q."/>
            <person name="Yang W."/>
            <person name="Lou X."/>
            <person name="Chen J."/>
            <person name="Feng M."/>
            <person name="Jian J."/>
            <person name="Zhang X."/>
            <person name="Luo G."/>
            <person name="Jiang Y."/>
            <person name="Liu J."/>
            <person name="Wang Z."/>
            <person name="Sha Y."/>
            <person name="Zhang B."/>
            <person name="Wu H."/>
            <person name="Tang D."/>
            <person name="Shen Q."/>
            <person name="Xue P."/>
            <person name="Zou S."/>
            <person name="Wang X."/>
            <person name="Liu X."/>
            <person name="Wang F."/>
            <person name="Yang Y."/>
            <person name="An X."/>
            <person name="Dong Z."/>
            <person name="Zhang K."/>
            <person name="Zhang X."/>
            <person name="Luo M.C."/>
            <person name="Dvorak J."/>
            <person name="Tong Y."/>
            <person name="Wang J."/>
            <person name="Yang H."/>
            <person name="Li Z."/>
            <person name="Wang D."/>
            <person name="Zhang A."/>
            <person name="Wang J."/>
        </authorList>
    </citation>
    <scope>NUCLEOTIDE SEQUENCE</scope>
</reference>
<dbReference type="OMA" id="NGPGFHV"/>
<dbReference type="Pfam" id="PF02582">
    <property type="entry name" value="DUF155"/>
    <property type="match status" value="1"/>
</dbReference>
<proteinExistence type="inferred from homology"/>
<gene>
    <name evidence="2" type="ORF">TRIUR3_10090</name>
</gene>
<dbReference type="PANTHER" id="PTHR16255:SF21">
    <property type="entry name" value="OS01G0764300 PROTEIN"/>
    <property type="match status" value="1"/>
</dbReference>
<name>M7ZFG0_TRIUA</name>
<dbReference type="GO" id="GO:0005739">
    <property type="term" value="C:mitochondrion"/>
    <property type="evidence" value="ECO:0007669"/>
    <property type="project" value="UniProtKB-ARBA"/>
</dbReference>
<dbReference type="STRING" id="4572.M7ZFG0"/>
<dbReference type="PANTHER" id="PTHR16255">
    <property type="entry name" value="REQUIRED FOR MEIOTIC NUCLEAR DIVISION PROTEIN 1 HOMOLOG"/>
    <property type="match status" value="1"/>
</dbReference>
<dbReference type="InterPro" id="IPR003734">
    <property type="entry name" value="DUF155"/>
</dbReference>
<protein>
    <submittedName>
        <fullName evidence="2">Uncharacterized protein</fullName>
    </submittedName>
</protein>